<evidence type="ECO:0000256" key="8">
    <source>
        <dbReference type="ARBA" id="ARBA00023002"/>
    </source>
</evidence>
<dbReference type="InterPro" id="IPR020630">
    <property type="entry name" value="THF_DH/CycHdrlase_cat_dom"/>
</dbReference>
<dbReference type="STRING" id="425504.SAMN05216206_2546"/>
<dbReference type="AlphaFoldDB" id="A0A1I3JM60"/>
<evidence type="ECO:0000256" key="11">
    <source>
        <dbReference type="ARBA" id="ARBA00023268"/>
    </source>
</evidence>
<keyword evidence="16" id="KW-1185">Reference proteome</keyword>
<keyword evidence="9 12" id="KW-0368">Histidine biosynthesis</keyword>
<dbReference type="NCBIfam" id="NF008058">
    <property type="entry name" value="PRK10792.1"/>
    <property type="match status" value="1"/>
</dbReference>
<protein>
    <recommendedName>
        <fullName evidence="12">Bifunctional protein FolD</fullName>
    </recommendedName>
    <domain>
        <recommendedName>
            <fullName evidence="12">Methylenetetrahydrofolate dehydrogenase</fullName>
            <ecNumber evidence="12">1.5.1.5</ecNumber>
        </recommendedName>
    </domain>
    <domain>
        <recommendedName>
            <fullName evidence="12">Methenyltetrahydrofolate cyclohydrolase</fullName>
            <ecNumber evidence="12">3.5.4.9</ecNumber>
        </recommendedName>
    </domain>
</protein>
<dbReference type="RefSeq" id="WP_090242460.1">
    <property type="nucleotide sequence ID" value="NZ_FOQL01000003.1"/>
</dbReference>
<dbReference type="PROSITE" id="PS00766">
    <property type="entry name" value="THF_DHG_CYH_1"/>
    <property type="match status" value="1"/>
</dbReference>
<dbReference type="EC" id="1.5.1.5" evidence="12"/>
<dbReference type="SUPFAM" id="SSF51735">
    <property type="entry name" value="NAD(P)-binding Rossmann-fold domains"/>
    <property type="match status" value="1"/>
</dbReference>
<feature type="domain" description="Tetrahydrofolate dehydrogenase/cyclohydrolase NAD(P)-binding" evidence="14">
    <location>
        <begin position="143"/>
        <end position="288"/>
    </location>
</feature>
<reference evidence="16" key="1">
    <citation type="submission" date="2016-10" db="EMBL/GenBank/DDBJ databases">
        <authorList>
            <person name="Varghese N."/>
            <person name="Submissions S."/>
        </authorList>
    </citation>
    <scope>NUCLEOTIDE SEQUENCE [LARGE SCALE GENOMIC DNA]</scope>
    <source>
        <strain evidence="16">LMG 24016</strain>
    </source>
</reference>
<dbReference type="InterPro" id="IPR000672">
    <property type="entry name" value="THF_DH/CycHdrlase"/>
</dbReference>
<dbReference type="PANTHER" id="PTHR48099:SF5">
    <property type="entry name" value="C-1-TETRAHYDROFOLATE SYNTHASE, CYTOPLASMIC"/>
    <property type="match status" value="1"/>
</dbReference>
<dbReference type="NCBIfam" id="NF010790">
    <property type="entry name" value="PRK14194.1"/>
    <property type="match status" value="1"/>
</dbReference>
<dbReference type="GO" id="GO:0000105">
    <property type="term" value="P:L-histidine biosynthetic process"/>
    <property type="evidence" value="ECO:0007669"/>
    <property type="project" value="UniProtKB-KW"/>
</dbReference>
<comment type="subunit">
    <text evidence="2 12">Homodimer.</text>
</comment>
<keyword evidence="4 12" id="KW-0028">Amino-acid biosynthesis</keyword>
<evidence type="ECO:0000256" key="3">
    <source>
        <dbReference type="ARBA" id="ARBA00022563"/>
    </source>
</evidence>
<dbReference type="OrthoDB" id="9803580at2"/>
<keyword evidence="3 12" id="KW-0554">One-carbon metabolism</keyword>
<evidence type="ECO:0000256" key="6">
    <source>
        <dbReference type="ARBA" id="ARBA00022801"/>
    </source>
</evidence>
<evidence type="ECO:0000313" key="16">
    <source>
        <dbReference type="Proteomes" id="UP000243606"/>
    </source>
</evidence>
<evidence type="ECO:0000259" key="13">
    <source>
        <dbReference type="Pfam" id="PF00763"/>
    </source>
</evidence>
<dbReference type="SUPFAM" id="SSF53223">
    <property type="entry name" value="Aminoacid dehydrogenase-like, N-terminal domain"/>
    <property type="match status" value="1"/>
</dbReference>
<dbReference type="Gene3D" id="3.40.50.10860">
    <property type="entry name" value="Leucine Dehydrogenase, chain A, domain 1"/>
    <property type="match status" value="1"/>
</dbReference>
<gene>
    <name evidence="12" type="primary">folD</name>
    <name evidence="15" type="ORF">SAMN05216206_2546</name>
</gene>
<dbReference type="CDD" id="cd01080">
    <property type="entry name" value="NAD_bind_m-THF_DH_Cyclohyd"/>
    <property type="match status" value="1"/>
</dbReference>
<dbReference type="Proteomes" id="UP000243606">
    <property type="component" value="Unassembled WGS sequence"/>
</dbReference>
<dbReference type="GO" id="GO:0006164">
    <property type="term" value="P:purine nucleotide biosynthetic process"/>
    <property type="evidence" value="ECO:0007669"/>
    <property type="project" value="UniProtKB-KW"/>
</dbReference>
<evidence type="ECO:0000256" key="10">
    <source>
        <dbReference type="ARBA" id="ARBA00023167"/>
    </source>
</evidence>
<dbReference type="GO" id="GO:0004477">
    <property type="term" value="F:methenyltetrahydrofolate cyclohydrolase activity"/>
    <property type="evidence" value="ECO:0007669"/>
    <property type="project" value="UniProtKB-UniRule"/>
</dbReference>
<dbReference type="PANTHER" id="PTHR48099">
    <property type="entry name" value="C-1-TETRAHYDROFOLATE SYNTHASE, CYTOPLASMIC-RELATED"/>
    <property type="match status" value="1"/>
</dbReference>
<dbReference type="HAMAP" id="MF_01576">
    <property type="entry name" value="THF_DHG_CYH"/>
    <property type="match status" value="1"/>
</dbReference>
<keyword evidence="5 12" id="KW-0658">Purine biosynthesis</keyword>
<dbReference type="InterPro" id="IPR046346">
    <property type="entry name" value="Aminoacid_DH-like_N_sf"/>
</dbReference>
<evidence type="ECO:0000256" key="5">
    <source>
        <dbReference type="ARBA" id="ARBA00022755"/>
    </source>
</evidence>
<dbReference type="InterPro" id="IPR020867">
    <property type="entry name" value="THF_DH/CycHdrlase_CS"/>
</dbReference>
<keyword evidence="11 12" id="KW-0511">Multifunctional enzyme</keyword>
<comment type="catalytic activity">
    <reaction evidence="12">
        <text>(6R)-5,10-methenyltetrahydrofolate + H2O = (6R)-10-formyltetrahydrofolate + H(+)</text>
        <dbReference type="Rhea" id="RHEA:23700"/>
        <dbReference type="ChEBI" id="CHEBI:15377"/>
        <dbReference type="ChEBI" id="CHEBI:15378"/>
        <dbReference type="ChEBI" id="CHEBI:57455"/>
        <dbReference type="ChEBI" id="CHEBI:195366"/>
        <dbReference type="EC" id="3.5.4.9"/>
    </reaction>
</comment>
<dbReference type="Pfam" id="PF00763">
    <property type="entry name" value="THF_DHG_CYH"/>
    <property type="match status" value="1"/>
</dbReference>
<dbReference type="Pfam" id="PF02882">
    <property type="entry name" value="THF_DHG_CYH_C"/>
    <property type="match status" value="1"/>
</dbReference>
<keyword evidence="8 12" id="KW-0560">Oxidoreductase</keyword>
<comment type="catalytic activity">
    <reaction evidence="12">
        <text>(6R)-5,10-methylene-5,6,7,8-tetrahydrofolate + NADP(+) = (6R)-5,10-methenyltetrahydrofolate + NADPH</text>
        <dbReference type="Rhea" id="RHEA:22812"/>
        <dbReference type="ChEBI" id="CHEBI:15636"/>
        <dbReference type="ChEBI" id="CHEBI:57455"/>
        <dbReference type="ChEBI" id="CHEBI:57783"/>
        <dbReference type="ChEBI" id="CHEBI:58349"/>
        <dbReference type="EC" id="1.5.1.5"/>
    </reaction>
</comment>
<dbReference type="GO" id="GO:0005829">
    <property type="term" value="C:cytosol"/>
    <property type="evidence" value="ECO:0007669"/>
    <property type="project" value="TreeGrafter"/>
</dbReference>
<dbReference type="FunFam" id="3.40.50.10860:FF:000005">
    <property type="entry name" value="C-1-tetrahydrofolate synthase, cytoplasmic, putative"/>
    <property type="match status" value="1"/>
</dbReference>
<feature type="binding site" evidence="12">
    <location>
        <position position="235"/>
    </location>
    <ligand>
        <name>NADP(+)</name>
        <dbReference type="ChEBI" id="CHEBI:58349"/>
    </ligand>
</feature>
<dbReference type="FunFam" id="3.40.50.720:FF:000006">
    <property type="entry name" value="Bifunctional protein FolD"/>
    <property type="match status" value="1"/>
</dbReference>
<name>A0A1I3JM60_9PSED</name>
<comment type="similarity">
    <text evidence="12">Belongs to the tetrahydrofolate dehydrogenase/cyclohydrolase family.</text>
</comment>
<dbReference type="GO" id="GO:0004488">
    <property type="term" value="F:methylenetetrahydrofolate dehydrogenase (NADP+) activity"/>
    <property type="evidence" value="ECO:0007669"/>
    <property type="project" value="UniProtKB-UniRule"/>
</dbReference>
<evidence type="ECO:0000256" key="4">
    <source>
        <dbReference type="ARBA" id="ARBA00022605"/>
    </source>
</evidence>
<evidence type="ECO:0000256" key="7">
    <source>
        <dbReference type="ARBA" id="ARBA00022857"/>
    </source>
</evidence>
<evidence type="ECO:0000256" key="12">
    <source>
        <dbReference type="HAMAP-Rule" id="MF_01576"/>
    </source>
</evidence>
<comment type="function">
    <text evidence="12">Catalyzes the oxidation of 5,10-methylenetetrahydrofolate to 5,10-methenyltetrahydrofolate and then the hydrolysis of 5,10-methenyltetrahydrofolate to 10-formyltetrahydrofolate.</text>
</comment>
<organism evidence="15 16">
    <name type="scientific">Pseudomonas guineae</name>
    <dbReference type="NCBI Taxonomy" id="425504"/>
    <lineage>
        <taxon>Bacteria</taxon>
        <taxon>Pseudomonadati</taxon>
        <taxon>Pseudomonadota</taxon>
        <taxon>Gammaproteobacteria</taxon>
        <taxon>Pseudomonadales</taxon>
        <taxon>Pseudomonadaceae</taxon>
        <taxon>Pseudomonas</taxon>
    </lineage>
</organism>
<keyword evidence="6 12" id="KW-0378">Hydrolase</keyword>
<proteinExistence type="inferred from homology"/>
<dbReference type="NCBIfam" id="NF010785">
    <property type="entry name" value="PRK14188.1"/>
    <property type="match status" value="1"/>
</dbReference>
<sequence>MNSPSSVTIIDGKAAAARVLNDVRDAVSALKEYDLHPALAVVLVGHDPASQVYVRNKVLRAEETGIRSVEHKLTVDTTEAELLDLIAGLNADPAINGILVQLPLPAHIDENRVLQAIDPLKDVDGFHSENVGGLSQGRDVLTPCTPSGCMHLLHDTLGDLNGKHAVVVGRSNIVGKPMAALLLQANCTVTVLHSRSVNARELCRQADIVVAAVGRPRMLDASWLKPGSVVIDVGINRIDEGGKTRLVGDVDFDSALSVVSAITPVPGGVGPMTIALLMKNTVSATQLQQPALSTHSTRAEAPCLSIS</sequence>
<dbReference type="UniPathway" id="UPA00193"/>
<evidence type="ECO:0000256" key="9">
    <source>
        <dbReference type="ARBA" id="ARBA00023102"/>
    </source>
</evidence>
<evidence type="ECO:0000256" key="2">
    <source>
        <dbReference type="ARBA" id="ARBA00011738"/>
    </source>
</evidence>
<dbReference type="InterPro" id="IPR036291">
    <property type="entry name" value="NAD(P)-bd_dom_sf"/>
</dbReference>
<accession>A0A1I3JM60</accession>
<dbReference type="EC" id="3.5.4.9" evidence="12"/>
<evidence type="ECO:0000259" key="14">
    <source>
        <dbReference type="Pfam" id="PF02882"/>
    </source>
</evidence>
<keyword evidence="10 12" id="KW-0486">Methionine biosynthesis</keyword>
<dbReference type="GO" id="GO:0035999">
    <property type="term" value="P:tetrahydrofolate interconversion"/>
    <property type="evidence" value="ECO:0007669"/>
    <property type="project" value="UniProtKB-UniRule"/>
</dbReference>
<dbReference type="PROSITE" id="PS00767">
    <property type="entry name" value="THF_DHG_CYH_2"/>
    <property type="match status" value="1"/>
</dbReference>
<feature type="domain" description="Tetrahydrofolate dehydrogenase/cyclohydrolase catalytic" evidence="13">
    <location>
        <begin position="10"/>
        <end position="124"/>
    </location>
</feature>
<dbReference type="EMBL" id="FOQL01000003">
    <property type="protein sequence ID" value="SFI61341.1"/>
    <property type="molecule type" value="Genomic_DNA"/>
</dbReference>
<comment type="caution">
    <text evidence="12">Lacks conserved residue(s) required for the propagation of feature annotation.</text>
</comment>
<dbReference type="Gene3D" id="3.40.50.720">
    <property type="entry name" value="NAD(P)-binding Rossmann-like Domain"/>
    <property type="match status" value="1"/>
</dbReference>
<comment type="pathway">
    <text evidence="1 12">One-carbon metabolism; tetrahydrofolate interconversion.</text>
</comment>
<evidence type="ECO:0000256" key="1">
    <source>
        <dbReference type="ARBA" id="ARBA00004777"/>
    </source>
</evidence>
<keyword evidence="7 12" id="KW-0521">NADP</keyword>
<dbReference type="PRINTS" id="PR00085">
    <property type="entry name" value="THFDHDRGNASE"/>
</dbReference>
<feature type="binding site" evidence="12">
    <location>
        <begin position="169"/>
        <end position="171"/>
    </location>
    <ligand>
        <name>NADP(+)</name>
        <dbReference type="ChEBI" id="CHEBI:58349"/>
    </ligand>
</feature>
<dbReference type="GO" id="GO:0009086">
    <property type="term" value="P:methionine biosynthetic process"/>
    <property type="evidence" value="ECO:0007669"/>
    <property type="project" value="UniProtKB-KW"/>
</dbReference>
<evidence type="ECO:0000313" key="15">
    <source>
        <dbReference type="EMBL" id="SFI61341.1"/>
    </source>
</evidence>
<dbReference type="InterPro" id="IPR020631">
    <property type="entry name" value="THF_DH/CycHdrlase_NAD-bd_dom"/>
</dbReference>